<evidence type="ECO:0000256" key="2">
    <source>
        <dbReference type="PIRSR" id="PIRSR601461-2"/>
    </source>
</evidence>
<evidence type="ECO:0000256" key="3">
    <source>
        <dbReference type="SAM" id="MobiDB-lite"/>
    </source>
</evidence>
<dbReference type="PANTHER" id="PTHR47966:SF51">
    <property type="entry name" value="BETA-SITE APP-CLEAVING ENZYME, ISOFORM A-RELATED"/>
    <property type="match status" value="1"/>
</dbReference>
<keyword evidence="4" id="KW-0472">Membrane</keyword>
<feature type="signal peptide" evidence="5">
    <location>
        <begin position="1"/>
        <end position="29"/>
    </location>
</feature>
<dbReference type="Pfam" id="PF00026">
    <property type="entry name" value="Asp"/>
    <property type="match status" value="1"/>
</dbReference>
<protein>
    <recommendedName>
        <fullName evidence="6">Peptidase A1 domain-containing protein</fullName>
    </recommendedName>
</protein>
<feature type="region of interest" description="Disordered" evidence="3">
    <location>
        <begin position="384"/>
        <end position="409"/>
    </location>
</feature>
<evidence type="ECO:0000259" key="6">
    <source>
        <dbReference type="PROSITE" id="PS51767"/>
    </source>
</evidence>
<dbReference type="AlphaFoldDB" id="A0A7C8J5G5"/>
<proteinExistence type="inferred from homology"/>
<keyword evidence="2" id="KW-1015">Disulfide bond</keyword>
<feature type="disulfide bond" evidence="2">
    <location>
        <begin position="285"/>
        <end position="323"/>
    </location>
</feature>
<feature type="chain" id="PRO_5029013619" description="Peptidase A1 domain-containing protein" evidence="5">
    <location>
        <begin position="30"/>
        <end position="521"/>
    </location>
</feature>
<dbReference type="Proteomes" id="UP000475325">
    <property type="component" value="Unassembled WGS sequence"/>
</dbReference>
<comment type="similarity">
    <text evidence="1">Belongs to the peptidase A1 family.</text>
</comment>
<feature type="domain" description="Peptidase A1" evidence="6">
    <location>
        <begin position="53"/>
        <end position="359"/>
    </location>
</feature>
<sequence length="521" mass="56746">MMSFTMNSQSLVFLSILSSILLFNGNTIAQSTTPANRAQRVVGLDLVRRGDKVQTTVTPSGDSPIAWVDLDYWSSLTWVPSSRYILGRTSQSQPAPEDINRTTVTLPDGTTTKGTLLFDNLFIDQFNASSVRFGSIGTNGSTGVLALGSDASVSIDRKDVETALLKDLVSRKVINDEIYSIRWDPDPSSTSNGTLLLGGIDTNAYRSRLIPLPLSRVGRVYTGDLSGISFSYDSSLAFSTTSDFLIPVVFDSTSSTIKLPEQILYAITEYLQAIPNDNGQWMVPCLFPQSTSLSFLFNKNQNLNIDIPFSQLISPDRSSSTRCTINIELSPNNNTYLGTIFQRSAYTVFDLSRRQLFVAPSSRKNFTEAPPILVEALQTATGIDNSPVPDLEGGSPAPPPLEPSSDDGTPVLRSKALPTEAIIGIVIAVVGVMVIAILIILLYRKKKKEDGEEKNSLTSGYPGYVNPTFGSVSDTWMNTSSVRSFEDYVAVEGRGAGWIVETRDGVRHASLVKKGRFKLGR</sequence>
<evidence type="ECO:0000256" key="1">
    <source>
        <dbReference type="ARBA" id="ARBA00007447"/>
    </source>
</evidence>
<dbReference type="InterPro" id="IPR021109">
    <property type="entry name" value="Peptidase_aspartic_dom_sf"/>
</dbReference>
<accession>A0A7C8J5G5</accession>
<dbReference type="PROSITE" id="PS51767">
    <property type="entry name" value="PEPTIDASE_A1"/>
    <property type="match status" value="1"/>
</dbReference>
<dbReference type="PANTHER" id="PTHR47966">
    <property type="entry name" value="BETA-SITE APP-CLEAVING ENZYME, ISOFORM A-RELATED"/>
    <property type="match status" value="1"/>
</dbReference>
<keyword evidence="4" id="KW-0812">Transmembrane</keyword>
<evidence type="ECO:0000313" key="8">
    <source>
        <dbReference type="Proteomes" id="UP000475325"/>
    </source>
</evidence>
<feature type="transmembrane region" description="Helical" evidence="4">
    <location>
        <begin position="421"/>
        <end position="443"/>
    </location>
</feature>
<reference evidence="7 8" key="1">
    <citation type="submission" date="2019-06" db="EMBL/GenBank/DDBJ databases">
        <authorList>
            <person name="Palmer J.M."/>
        </authorList>
    </citation>
    <scope>NUCLEOTIDE SEQUENCE [LARGE SCALE GENOMIC DNA]</scope>
    <source>
        <strain evidence="7 8">TWF102</strain>
    </source>
</reference>
<evidence type="ECO:0000256" key="5">
    <source>
        <dbReference type="SAM" id="SignalP"/>
    </source>
</evidence>
<name>A0A7C8J5G5_ORBOL</name>
<comment type="caution">
    <text evidence="7">The sequence shown here is derived from an EMBL/GenBank/DDBJ whole genome shotgun (WGS) entry which is preliminary data.</text>
</comment>
<evidence type="ECO:0000256" key="4">
    <source>
        <dbReference type="SAM" id="Phobius"/>
    </source>
</evidence>
<dbReference type="Gene3D" id="2.40.70.10">
    <property type="entry name" value="Acid Proteases"/>
    <property type="match status" value="2"/>
</dbReference>
<dbReference type="InterPro" id="IPR033121">
    <property type="entry name" value="PEPTIDASE_A1"/>
</dbReference>
<keyword evidence="5" id="KW-0732">Signal</keyword>
<dbReference type="GO" id="GO:0006508">
    <property type="term" value="P:proteolysis"/>
    <property type="evidence" value="ECO:0007669"/>
    <property type="project" value="InterPro"/>
</dbReference>
<dbReference type="GO" id="GO:0004190">
    <property type="term" value="F:aspartic-type endopeptidase activity"/>
    <property type="evidence" value="ECO:0007669"/>
    <property type="project" value="InterPro"/>
</dbReference>
<organism evidence="7 8">
    <name type="scientific">Orbilia oligospora</name>
    <name type="common">Nematode-trapping fungus</name>
    <name type="synonym">Arthrobotrys oligospora</name>
    <dbReference type="NCBI Taxonomy" id="2813651"/>
    <lineage>
        <taxon>Eukaryota</taxon>
        <taxon>Fungi</taxon>
        <taxon>Dikarya</taxon>
        <taxon>Ascomycota</taxon>
        <taxon>Pezizomycotina</taxon>
        <taxon>Orbiliomycetes</taxon>
        <taxon>Orbiliales</taxon>
        <taxon>Orbiliaceae</taxon>
        <taxon>Orbilia</taxon>
    </lineage>
</organism>
<dbReference type="EMBL" id="WIQW01000071">
    <property type="protein sequence ID" value="KAF3088535.1"/>
    <property type="molecule type" value="Genomic_DNA"/>
</dbReference>
<keyword evidence="4" id="KW-1133">Transmembrane helix</keyword>
<dbReference type="InterPro" id="IPR001461">
    <property type="entry name" value="Aspartic_peptidase_A1"/>
</dbReference>
<evidence type="ECO:0000313" key="7">
    <source>
        <dbReference type="EMBL" id="KAF3088535.1"/>
    </source>
</evidence>
<gene>
    <name evidence="7" type="ORF">TWF102_010187</name>
</gene>
<dbReference type="SUPFAM" id="SSF50630">
    <property type="entry name" value="Acid proteases"/>
    <property type="match status" value="1"/>
</dbReference>